<organism evidence="2 3">
    <name type="scientific">Microbacterium aquilitoris</name>
    <dbReference type="NCBI Taxonomy" id="3067307"/>
    <lineage>
        <taxon>Bacteria</taxon>
        <taxon>Bacillati</taxon>
        <taxon>Actinomycetota</taxon>
        <taxon>Actinomycetes</taxon>
        <taxon>Micrococcales</taxon>
        <taxon>Microbacteriaceae</taxon>
        <taxon>Microbacterium</taxon>
    </lineage>
</organism>
<dbReference type="Proteomes" id="UP001262835">
    <property type="component" value="Unassembled WGS sequence"/>
</dbReference>
<keyword evidence="3" id="KW-1185">Reference proteome</keyword>
<dbReference type="InterPro" id="IPR045499">
    <property type="entry name" value="DUF6492"/>
</dbReference>
<accession>A0ABU3GH08</accession>
<feature type="region of interest" description="Disordered" evidence="1">
    <location>
        <begin position="328"/>
        <end position="357"/>
    </location>
</feature>
<evidence type="ECO:0000256" key="1">
    <source>
        <dbReference type="SAM" id="MobiDB-lite"/>
    </source>
</evidence>
<protein>
    <submittedName>
        <fullName evidence="2">DUF6492 family protein</fullName>
    </submittedName>
</protein>
<dbReference type="Pfam" id="PF20102">
    <property type="entry name" value="DUF6492"/>
    <property type="match status" value="1"/>
</dbReference>
<dbReference type="EMBL" id="JAUZVT010000001">
    <property type="protein sequence ID" value="MDT3329640.1"/>
    <property type="molecule type" value="Genomic_DNA"/>
</dbReference>
<comment type="caution">
    <text evidence="2">The sequence shown here is derived from an EMBL/GenBank/DDBJ whole genome shotgun (WGS) entry which is preliminary data.</text>
</comment>
<dbReference type="RefSeq" id="WP_311868814.1">
    <property type="nucleotide sequence ID" value="NZ_JAUZVT010000001.1"/>
</dbReference>
<name>A0ABU3GH08_9MICO</name>
<evidence type="ECO:0000313" key="3">
    <source>
        <dbReference type="Proteomes" id="UP001262835"/>
    </source>
</evidence>
<proteinExistence type="predicted"/>
<feature type="compositionally biased region" description="Basic and acidic residues" evidence="1">
    <location>
        <begin position="348"/>
        <end position="357"/>
    </location>
</feature>
<evidence type="ECO:0000313" key="2">
    <source>
        <dbReference type="EMBL" id="MDT3329640.1"/>
    </source>
</evidence>
<gene>
    <name evidence="2" type="ORF">Q9S78_03045</name>
</gene>
<sequence length="357" mass="39826">MSSALTFVTVVFETETHLLELQARSMSLHLDAKEVDEILILDNCVLGMGGWTRKRLLRAYGRLQGRVRIVRTTAVIDPRAAGGWRSQQAAKLAIASQVKTHHYVVLDAKNHFTRPTSATEFVGPDGRAHGRSHSYVSHPLRASLVATLEYVHAGPDVIDRAVESFPPTATPFVFDTAAVRALILDLEERSGLPFGEEFERHKLLEFFLYAAWNETRGRGLRKLRDEVPIPSPTVWPKAASEEGVRSAIDEHARDGAAVFAVHRQALAKADAAALELIAIQWVSFGLFTDTPAAQAFIRRFRRRYLPSLVWVRGVERARRSLQLWRARSTSEERADPVQGNRAPSRTSPDARPETSAI</sequence>
<reference evidence="2 3" key="1">
    <citation type="submission" date="2023-08" db="EMBL/GenBank/DDBJ databases">
        <title>Microbacterium aquilitoris sp. nov. and Microbacterium gwkjibeachense sp. nov., isolated from beach.</title>
        <authorList>
            <person name="Lee S.D."/>
            <person name="Yang H."/>
            <person name="Kim I."/>
        </authorList>
    </citation>
    <scope>NUCLEOTIDE SEQUENCE [LARGE SCALE GENOMIC DNA]</scope>
    <source>
        <strain evidence="2 3">KSW-18</strain>
    </source>
</reference>